<dbReference type="CDD" id="cd11528">
    <property type="entry name" value="NTP-PPase_MazG_Nterm"/>
    <property type="match status" value="1"/>
</dbReference>
<dbReference type="RefSeq" id="WP_188392638.1">
    <property type="nucleotide sequence ID" value="NZ_BMEV01000048.1"/>
</dbReference>
<feature type="domain" description="NTP pyrophosphohydrolase MazG-like" evidence="2">
    <location>
        <begin position="252"/>
        <end position="325"/>
    </location>
</feature>
<dbReference type="InterPro" id="IPR011551">
    <property type="entry name" value="NTP_PyrPHydrolase_MazG"/>
</dbReference>
<dbReference type="FunFam" id="1.10.287.1080:FF:000001">
    <property type="entry name" value="Nucleoside triphosphate pyrophosphohydrolase"/>
    <property type="match status" value="1"/>
</dbReference>
<reference evidence="3" key="2">
    <citation type="submission" date="2020-09" db="EMBL/GenBank/DDBJ databases">
        <authorList>
            <person name="Sun Q."/>
            <person name="Zhou Y."/>
        </authorList>
    </citation>
    <scope>NUCLEOTIDE SEQUENCE</scope>
    <source>
        <strain evidence="3">CGMCC 1.12360</strain>
    </source>
</reference>
<dbReference type="GO" id="GO:0046052">
    <property type="term" value="P:UTP catabolic process"/>
    <property type="evidence" value="ECO:0007669"/>
    <property type="project" value="TreeGrafter"/>
</dbReference>
<organism evidence="3 4">
    <name type="scientific">Compostibacillus humi</name>
    <dbReference type="NCBI Taxonomy" id="1245525"/>
    <lineage>
        <taxon>Bacteria</taxon>
        <taxon>Bacillati</taxon>
        <taxon>Bacillota</taxon>
        <taxon>Bacilli</taxon>
        <taxon>Bacillales</taxon>
        <taxon>Bacillaceae</taxon>
        <taxon>Compostibacillus</taxon>
    </lineage>
</organism>
<dbReference type="PANTHER" id="PTHR30522">
    <property type="entry name" value="NUCLEOSIDE TRIPHOSPHATE PYROPHOSPHOHYDROLASE"/>
    <property type="match status" value="1"/>
</dbReference>
<dbReference type="InterPro" id="IPR048015">
    <property type="entry name" value="NTP-PPase_MazG-like_N"/>
</dbReference>
<evidence type="ECO:0008006" key="5">
    <source>
        <dbReference type="Google" id="ProtNLM"/>
    </source>
</evidence>
<dbReference type="PIRSF" id="PIRSF002845">
    <property type="entry name" value="Ttrprl_mtas_MazG"/>
    <property type="match status" value="1"/>
</dbReference>
<dbReference type="InterPro" id="IPR048011">
    <property type="entry name" value="NTP-PPase_MazG-like_C"/>
</dbReference>
<dbReference type="PANTHER" id="PTHR30522:SF0">
    <property type="entry name" value="NUCLEOSIDE TRIPHOSPHATE PYROPHOSPHOHYDROLASE"/>
    <property type="match status" value="1"/>
</dbReference>
<dbReference type="GO" id="GO:0047429">
    <property type="term" value="F:nucleoside triphosphate diphosphatase activity"/>
    <property type="evidence" value="ECO:0007669"/>
    <property type="project" value="InterPro"/>
</dbReference>
<dbReference type="SUPFAM" id="SSF53790">
    <property type="entry name" value="Tetrapyrrole methylase"/>
    <property type="match status" value="1"/>
</dbReference>
<dbReference type="AlphaFoldDB" id="A0A8J2TMQ8"/>
<dbReference type="GO" id="GO:0008168">
    <property type="term" value="F:methyltransferase activity"/>
    <property type="evidence" value="ECO:0007669"/>
    <property type="project" value="InterPro"/>
</dbReference>
<sequence>MGKITVVGLGAGGFEQLPVKIYEALTNAKEKVYTRTMDHPVIDSLKKRGVVFASFDSVYEEADEFAEVYERIVDRLVAEAKASGSILYAVPGHPMVAEKTVKLLLSHPDVETEVLGGQSFLDDLFAALKIDPIDGFQLIDATSFERDMLQYRNHLIFCQVYDAFIASEVKLILLEDLPHDYEIKIVHHAGTEGEEILTVPLEDLDRQMTLSNLTTVYVPPVPEELLHHTFPKLRSVIKKLRSPEGCPWDRKQTHGSLREYAIEEVYELIEAIDNNDDEGIIEELGDLLMHIMLHSQIGEDNGYFSIDDVIRGITEKMIHRHPHVFGETKVSSLEDIDKNWEELKKAEKGHERNSILDGVPPSLPALFKAYQLQKKAAKVGFDWDRAEEVWQKLEEEIGEVKEALAIENRDKVEDEFGDVLFVLANLARFYKINPETALSRANEKFIRRFNYIEERLKEAGKDLNDASLEEMDALWNEAKGKEGK</sequence>
<feature type="domain" description="NTP pyrophosphohydrolase MazG-like" evidence="2">
    <location>
        <begin position="389"/>
        <end position="449"/>
    </location>
</feature>
<dbReference type="Gene3D" id="3.40.1010.10">
    <property type="entry name" value="Cobalt-precorrin-4 Transmethylase, Domain 1"/>
    <property type="match status" value="1"/>
</dbReference>
<comment type="caution">
    <text evidence="3">The sequence shown here is derived from an EMBL/GenBank/DDBJ whole genome shotgun (WGS) entry which is preliminary data.</text>
</comment>
<evidence type="ECO:0000313" key="4">
    <source>
        <dbReference type="Proteomes" id="UP000602050"/>
    </source>
</evidence>
<dbReference type="InterPro" id="IPR035996">
    <property type="entry name" value="4pyrrol_Methylase_sf"/>
</dbReference>
<dbReference type="GO" id="GO:0046061">
    <property type="term" value="P:dATP catabolic process"/>
    <property type="evidence" value="ECO:0007669"/>
    <property type="project" value="TreeGrafter"/>
</dbReference>
<dbReference type="CDD" id="cd11723">
    <property type="entry name" value="YabN_N_like"/>
    <property type="match status" value="1"/>
</dbReference>
<dbReference type="GO" id="GO:0046076">
    <property type="term" value="P:dTTP catabolic process"/>
    <property type="evidence" value="ECO:0007669"/>
    <property type="project" value="TreeGrafter"/>
</dbReference>
<dbReference type="Pfam" id="PF00590">
    <property type="entry name" value="TP_methylase"/>
    <property type="match status" value="1"/>
</dbReference>
<evidence type="ECO:0000259" key="2">
    <source>
        <dbReference type="Pfam" id="PF03819"/>
    </source>
</evidence>
<dbReference type="Pfam" id="PF03819">
    <property type="entry name" value="MazG"/>
    <property type="match status" value="2"/>
</dbReference>
<dbReference type="FunFam" id="1.10.287.1080:FF:000003">
    <property type="entry name" value="Nucleoside triphosphate pyrophosphohydrolase"/>
    <property type="match status" value="1"/>
</dbReference>
<feature type="domain" description="Tetrapyrrole methylase" evidence="1">
    <location>
        <begin position="3"/>
        <end position="204"/>
    </location>
</feature>
<keyword evidence="4" id="KW-1185">Reference proteome</keyword>
<dbReference type="InterPro" id="IPR000878">
    <property type="entry name" value="4pyrrol_Mease"/>
</dbReference>
<gene>
    <name evidence="3" type="primary">yabN</name>
    <name evidence="3" type="ORF">GCM10010978_23850</name>
</gene>
<dbReference type="InterPro" id="IPR014777">
    <property type="entry name" value="4pyrrole_Mease_sub1"/>
</dbReference>
<dbReference type="EMBL" id="BMEV01000048">
    <property type="protein sequence ID" value="GFZ82313.1"/>
    <property type="molecule type" value="Genomic_DNA"/>
</dbReference>
<accession>A0A8J2TMQ8</accession>
<evidence type="ECO:0000313" key="3">
    <source>
        <dbReference type="EMBL" id="GFZ82313.1"/>
    </source>
</evidence>
<dbReference type="CDD" id="cd11529">
    <property type="entry name" value="NTP-PPase_MazG_Cterm"/>
    <property type="match status" value="1"/>
</dbReference>
<dbReference type="Proteomes" id="UP000602050">
    <property type="component" value="Unassembled WGS sequence"/>
</dbReference>
<dbReference type="GO" id="GO:0006950">
    <property type="term" value="P:response to stress"/>
    <property type="evidence" value="ECO:0007669"/>
    <property type="project" value="UniProtKB-ARBA"/>
</dbReference>
<dbReference type="NCBIfam" id="NF007113">
    <property type="entry name" value="PRK09562.1"/>
    <property type="match status" value="1"/>
</dbReference>
<dbReference type="NCBIfam" id="TIGR00444">
    <property type="entry name" value="mazG"/>
    <property type="match status" value="1"/>
</dbReference>
<protein>
    <recommendedName>
        <fullName evidence="5">Nucleoside triphosphate pyrophosphohydrolase</fullName>
    </recommendedName>
</protein>
<dbReference type="GO" id="GO:0046047">
    <property type="term" value="P:TTP catabolic process"/>
    <property type="evidence" value="ECO:0007669"/>
    <property type="project" value="TreeGrafter"/>
</dbReference>
<dbReference type="GO" id="GO:0006203">
    <property type="term" value="P:dGTP catabolic process"/>
    <property type="evidence" value="ECO:0007669"/>
    <property type="project" value="TreeGrafter"/>
</dbReference>
<name>A0A8J2TMQ8_9BACI</name>
<dbReference type="InterPro" id="IPR004518">
    <property type="entry name" value="MazG-like_dom"/>
</dbReference>
<dbReference type="InterPro" id="IPR035013">
    <property type="entry name" value="YabN_N"/>
</dbReference>
<dbReference type="GO" id="GO:0046081">
    <property type="term" value="P:dUTP catabolic process"/>
    <property type="evidence" value="ECO:0007669"/>
    <property type="project" value="TreeGrafter"/>
</dbReference>
<evidence type="ECO:0000259" key="1">
    <source>
        <dbReference type="Pfam" id="PF00590"/>
    </source>
</evidence>
<proteinExistence type="predicted"/>
<dbReference type="InterPro" id="IPR024180">
    <property type="entry name" value="Tetrapyrrole_Mease/MazG_pred"/>
</dbReference>
<dbReference type="SUPFAM" id="SSF101386">
    <property type="entry name" value="all-alpha NTP pyrophosphatases"/>
    <property type="match status" value="2"/>
</dbReference>
<dbReference type="Gene3D" id="1.10.287.1080">
    <property type="entry name" value="MazG-like"/>
    <property type="match status" value="2"/>
</dbReference>
<reference evidence="3" key="1">
    <citation type="journal article" date="2014" name="Int. J. Syst. Evol. Microbiol.">
        <title>Complete genome sequence of Corynebacterium casei LMG S-19264T (=DSM 44701T), isolated from a smear-ripened cheese.</title>
        <authorList>
            <consortium name="US DOE Joint Genome Institute (JGI-PGF)"/>
            <person name="Walter F."/>
            <person name="Albersmeier A."/>
            <person name="Kalinowski J."/>
            <person name="Ruckert C."/>
        </authorList>
    </citation>
    <scope>NUCLEOTIDE SEQUENCE</scope>
    <source>
        <strain evidence="3">CGMCC 1.12360</strain>
    </source>
</reference>